<proteinExistence type="inferred from homology"/>
<dbReference type="CDD" id="cd07771">
    <property type="entry name" value="ASKHA_NBD_FGGY_RhaB-like"/>
    <property type="match status" value="1"/>
</dbReference>
<dbReference type="GO" id="GO:0008993">
    <property type="term" value="F:rhamnulokinase activity"/>
    <property type="evidence" value="ECO:0007669"/>
    <property type="project" value="InterPro"/>
</dbReference>
<evidence type="ECO:0000313" key="9">
    <source>
        <dbReference type="EMBL" id="HIR58064.1"/>
    </source>
</evidence>
<reference evidence="9" key="2">
    <citation type="journal article" date="2021" name="PeerJ">
        <title>Extensive microbial diversity within the chicken gut microbiome revealed by metagenomics and culture.</title>
        <authorList>
            <person name="Gilroy R."/>
            <person name="Ravi A."/>
            <person name="Getino M."/>
            <person name="Pursley I."/>
            <person name="Horton D.L."/>
            <person name="Alikhan N.F."/>
            <person name="Baker D."/>
            <person name="Gharbi K."/>
            <person name="Hall N."/>
            <person name="Watson M."/>
            <person name="Adriaenssens E.M."/>
            <person name="Foster-Nyarko E."/>
            <person name="Jarju S."/>
            <person name="Secka A."/>
            <person name="Antonio M."/>
            <person name="Oren A."/>
            <person name="Chaudhuri R.R."/>
            <person name="La Ragione R."/>
            <person name="Hildebrand F."/>
            <person name="Pallen M.J."/>
        </authorList>
    </citation>
    <scope>NUCLEOTIDE SEQUENCE</scope>
    <source>
        <strain evidence="9">ChiSjej1B19-7085</strain>
    </source>
</reference>
<dbReference type="PIRSF" id="PIRSF000538">
    <property type="entry name" value="GlpK"/>
    <property type="match status" value="1"/>
</dbReference>
<evidence type="ECO:0000313" key="10">
    <source>
        <dbReference type="Proteomes" id="UP000886785"/>
    </source>
</evidence>
<reference evidence="9" key="1">
    <citation type="submission" date="2020-10" db="EMBL/GenBank/DDBJ databases">
        <authorList>
            <person name="Gilroy R."/>
        </authorList>
    </citation>
    <scope>NUCLEOTIDE SEQUENCE</scope>
    <source>
        <strain evidence="9">ChiSjej1B19-7085</strain>
    </source>
</reference>
<dbReference type="InterPro" id="IPR018484">
    <property type="entry name" value="FGGY_N"/>
</dbReference>
<evidence type="ECO:0000259" key="7">
    <source>
        <dbReference type="Pfam" id="PF00370"/>
    </source>
</evidence>
<dbReference type="GO" id="GO:0019301">
    <property type="term" value="P:rhamnose catabolic process"/>
    <property type="evidence" value="ECO:0007669"/>
    <property type="project" value="InterPro"/>
</dbReference>
<dbReference type="EMBL" id="DVHF01000130">
    <property type="protein sequence ID" value="HIR58064.1"/>
    <property type="molecule type" value="Genomic_DNA"/>
</dbReference>
<keyword evidence="6" id="KW-0684">Rhamnose metabolism</keyword>
<sequence>MMNRSVLAFDFGASSGRAMLGSFDGEKVSVKEIHRFSNDPEMINGLYYWDIVRLFHEIKTGLLKAKEYGGYESIGIDTWGVDFGLLDSKGRLVGNVYHYRDARNEIAAQDFLAHIMPMEELYRRTGIQYAPFNTVFQLHALKTQQPYLLENAEHLLFLPDLFDYFLTGKIHTDYSEASTSGLLDVRAKDWDWDLIDKLGVPRRIFSKISPSGEVVGALEQDLCDELMIDPVKVISVASHDTASAVAAVPSTERDTVYISCGTWSLFGTELDEPNTSDEARESNLTNEGGCQGKIRFLKNIMGTWLIQQSRRYWNRQGHNLSYDDLEQMANACTPFQSVVDVDDSVFLAPGDIPVRIQEYCRKTNQPVPQSIGEIMQCIYCSIALRYRYTFDSLKKITGKEYTAIHMVGGGIQDKTLCRLAANTCGVKVIAGPIEATVIGNVMVQLIAGGAVKDLDEARRIVKASFDCKTYLPEEDLTAYKLAYLQYRKLIGA</sequence>
<protein>
    <submittedName>
        <fullName evidence="9">Rhamnulokinase</fullName>
    </submittedName>
</protein>
<evidence type="ECO:0000256" key="6">
    <source>
        <dbReference type="ARBA" id="ARBA00023308"/>
    </source>
</evidence>
<dbReference type="InterPro" id="IPR050406">
    <property type="entry name" value="FGGY_Carb_Kinase"/>
</dbReference>
<dbReference type="Proteomes" id="UP000886785">
    <property type="component" value="Unassembled WGS sequence"/>
</dbReference>
<keyword evidence="5" id="KW-0067">ATP-binding</keyword>
<keyword evidence="2" id="KW-0808">Transferase</keyword>
<evidence type="ECO:0000256" key="2">
    <source>
        <dbReference type="ARBA" id="ARBA00022679"/>
    </source>
</evidence>
<dbReference type="Gene3D" id="3.30.420.40">
    <property type="match status" value="2"/>
</dbReference>
<dbReference type="PANTHER" id="PTHR43095">
    <property type="entry name" value="SUGAR KINASE"/>
    <property type="match status" value="1"/>
</dbReference>
<dbReference type="Pfam" id="PF00370">
    <property type="entry name" value="FGGY_N"/>
    <property type="match status" value="1"/>
</dbReference>
<evidence type="ECO:0000256" key="3">
    <source>
        <dbReference type="ARBA" id="ARBA00022741"/>
    </source>
</evidence>
<dbReference type="SUPFAM" id="SSF53067">
    <property type="entry name" value="Actin-like ATPase domain"/>
    <property type="match status" value="2"/>
</dbReference>
<comment type="similarity">
    <text evidence="1">Belongs to the FGGY kinase family.</text>
</comment>
<dbReference type="PANTHER" id="PTHR43095:SF2">
    <property type="entry name" value="GLUCONOKINASE"/>
    <property type="match status" value="1"/>
</dbReference>
<gene>
    <name evidence="9" type="ORF">IAA54_10375</name>
</gene>
<dbReference type="AlphaFoldDB" id="A0A9D1DS42"/>
<evidence type="ECO:0000259" key="8">
    <source>
        <dbReference type="Pfam" id="PF02782"/>
    </source>
</evidence>
<evidence type="ECO:0000256" key="5">
    <source>
        <dbReference type="ARBA" id="ARBA00022840"/>
    </source>
</evidence>
<dbReference type="Pfam" id="PF02782">
    <property type="entry name" value="FGGY_C"/>
    <property type="match status" value="1"/>
</dbReference>
<dbReference type="GO" id="GO:0005524">
    <property type="term" value="F:ATP binding"/>
    <property type="evidence" value="ECO:0007669"/>
    <property type="project" value="UniProtKB-KW"/>
</dbReference>
<keyword evidence="3" id="KW-0547">Nucleotide-binding</keyword>
<keyword evidence="4" id="KW-0418">Kinase</keyword>
<dbReference type="InterPro" id="IPR018485">
    <property type="entry name" value="FGGY_C"/>
</dbReference>
<dbReference type="InterPro" id="IPR000577">
    <property type="entry name" value="Carb_kinase_FGGY"/>
</dbReference>
<dbReference type="InterPro" id="IPR013449">
    <property type="entry name" value="Rhamnulokinase"/>
</dbReference>
<comment type="caution">
    <text evidence="9">The sequence shown here is derived from an EMBL/GenBank/DDBJ whole genome shotgun (WGS) entry which is preliminary data.</text>
</comment>
<accession>A0A9D1DS42</accession>
<feature type="domain" description="Carbohydrate kinase FGGY N-terminal" evidence="7">
    <location>
        <begin position="6"/>
        <end position="245"/>
    </location>
</feature>
<evidence type="ECO:0000256" key="1">
    <source>
        <dbReference type="ARBA" id="ARBA00009156"/>
    </source>
</evidence>
<dbReference type="InterPro" id="IPR043129">
    <property type="entry name" value="ATPase_NBD"/>
</dbReference>
<organism evidence="9 10">
    <name type="scientific">Candidatus Gallacutalibacter pullicola</name>
    <dbReference type="NCBI Taxonomy" id="2840830"/>
    <lineage>
        <taxon>Bacteria</taxon>
        <taxon>Bacillati</taxon>
        <taxon>Bacillota</taxon>
        <taxon>Clostridia</taxon>
        <taxon>Eubacteriales</taxon>
        <taxon>Candidatus Gallacutalibacter</taxon>
    </lineage>
</organism>
<name>A0A9D1DS42_9FIRM</name>
<evidence type="ECO:0000256" key="4">
    <source>
        <dbReference type="ARBA" id="ARBA00022777"/>
    </source>
</evidence>
<feature type="domain" description="Carbohydrate kinase FGGY C-terminal" evidence="8">
    <location>
        <begin position="256"/>
        <end position="447"/>
    </location>
</feature>